<dbReference type="Gene3D" id="1.10.540.10">
    <property type="entry name" value="Acyl-CoA dehydrogenase/oxidase, N-terminal domain"/>
    <property type="match status" value="1"/>
</dbReference>
<feature type="domain" description="Acyl-CoA dehydrogenase/oxidase N-terminal" evidence="7">
    <location>
        <begin position="9"/>
        <end position="97"/>
    </location>
</feature>
<evidence type="ECO:0000313" key="8">
    <source>
        <dbReference type="EMBL" id="GAA3836894.1"/>
    </source>
</evidence>
<dbReference type="InterPro" id="IPR013786">
    <property type="entry name" value="AcylCoA_DH/ox_N"/>
</dbReference>
<evidence type="ECO:0000256" key="2">
    <source>
        <dbReference type="ARBA" id="ARBA00009347"/>
    </source>
</evidence>
<keyword evidence="3" id="KW-0285">Flavoprotein</keyword>
<evidence type="ECO:0000256" key="1">
    <source>
        <dbReference type="ARBA" id="ARBA00001974"/>
    </source>
</evidence>
<dbReference type="InterPro" id="IPR009100">
    <property type="entry name" value="AcylCoA_DH/oxidase_NM_dom_sf"/>
</dbReference>
<dbReference type="PANTHER" id="PTHR43884">
    <property type="entry name" value="ACYL-COA DEHYDROGENASE"/>
    <property type="match status" value="1"/>
</dbReference>
<proteinExistence type="inferred from homology"/>
<evidence type="ECO:0000256" key="4">
    <source>
        <dbReference type="ARBA" id="ARBA00022827"/>
    </source>
</evidence>
<keyword evidence="9" id="KW-1185">Reference proteome</keyword>
<dbReference type="RefSeq" id="WP_344779053.1">
    <property type="nucleotide sequence ID" value="NZ_BAABAH010000027.1"/>
</dbReference>
<dbReference type="InterPro" id="IPR036250">
    <property type="entry name" value="AcylCo_DH-like_C"/>
</dbReference>
<dbReference type="SUPFAM" id="SSF47203">
    <property type="entry name" value="Acyl-CoA dehydrogenase C-terminal domain-like"/>
    <property type="match status" value="1"/>
</dbReference>
<evidence type="ECO:0000259" key="7">
    <source>
        <dbReference type="Pfam" id="PF02771"/>
    </source>
</evidence>
<comment type="cofactor">
    <cofactor evidence="1">
        <name>FAD</name>
        <dbReference type="ChEBI" id="CHEBI:57692"/>
    </cofactor>
</comment>
<dbReference type="Pfam" id="PF02771">
    <property type="entry name" value="Acyl-CoA_dh_N"/>
    <property type="match status" value="1"/>
</dbReference>
<evidence type="ECO:0000256" key="3">
    <source>
        <dbReference type="ARBA" id="ARBA00022630"/>
    </source>
</evidence>
<organism evidence="8 9">
    <name type="scientific">Nocardioides panacisoli</name>
    <dbReference type="NCBI Taxonomy" id="627624"/>
    <lineage>
        <taxon>Bacteria</taxon>
        <taxon>Bacillati</taxon>
        <taxon>Actinomycetota</taxon>
        <taxon>Actinomycetes</taxon>
        <taxon>Propionibacteriales</taxon>
        <taxon>Nocardioidaceae</taxon>
        <taxon>Nocardioides</taxon>
    </lineage>
</organism>
<keyword evidence="4" id="KW-0274">FAD</keyword>
<comment type="similarity">
    <text evidence="2">Belongs to the acyl-CoA dehydrogenase family.</text>
</comment>
<sequence length="364" mass="37982">MTDLDLLYTEVEDDLRSTVRELLADRCDPAAVTAMYDDDRSVVDRLWKAMAADLGLAGLLVPEDRGGAGASAREAAVVLEELGRFAAPVPFLTSAVMATTALLDTDGPLLGEVASGERTAALAVPLATSPRSDLPSVPVTDGRLVGTITSVAGALEADVLLVPGRDERGVNLYAVPTADVTVTPVVSLDMTRQLADLTFEVAVGEPVLTEAEPTIRNALDTAAALLPSEQVGIAQWCLATTVGYLKERKQFGRVVGGYQALKHRLADLAITVDSATAAARYAAATLAAGDDDVLVATGVAQSYCGDAAVAAAEETIQLHGGIGMTWEHPAHLYLKRAKADQIALGTSGEHRARIADLVDLPAPH</sequence>
<dbReference type="EMBL" id="BAABAH010000027">
    <property type="protein sequence ID" value="GAA3836894.1"/>
    <property type="molecule type" value="Genomic_DNA"/>
</dbReference>
<dbReference type="InterPro" id="IPR009075">
    <property type="entry name" value="AcylCo_DH/oxidase_C"/>
</dbReference>
<dbReference type="PANTHER" id="PTHR43884:SF20">
    <property type="entry name" value="ACYL-COA DEHYDROGENASE FADE28"/>
    <property type="match status" value="1"/>
</dbReference>
<feature type="domain" description="Acyl-CoA dehydrogenase/oxidase C-terminal" evidence="6">
    <location>
        <begin position="216"/>
        <end position="356"/>
    </location>
</feature>
<dbReference type="InterPro" id="IPR037069">
    <property type="entry name" value="AcylCoA_DH/ox_N_sf"/>
</dbReference>
<evidence type="ECO:0000259" key="6">
    <source>
        <dbReference type="Pfam" id="PF00441"/>
    </source>
</evidence>
<evidence type="ECO:0000313" key="9">
    <source>
        <dbReference type="Proteomes" id="UP001501821"/>
    </source>
</evidence>
<name>A0ABP7J922_9ACTN</name>
<dbReference type="SUPFAM" id="SSF56645">
    <property type="entry name" value="Acyl-CoA dehydrogenase NM domain-like"/>
    <property type="match status" value="1"/>
</dbReference>
<protein>
    <submittedName>
        <fullName evidence="8">Acyl-CoA dehydrogenase family protein</fullName>
    </submittedName>
</protein>
<reference evidence="9" key="1">
    <citation type="journal article" date="2019" name="Int. J. Syst. Evol. Microbiol.">
        <title>The Global Catalogue of Microorganisms (GCM) 10K type strain sequencing project: providing services to taxonomists for standard genome sequencing and annotation.</title>
        <authorList>
            <consortium name="The Broad Institute Genomics Platform"/>
            <consortium name="The Broad Institute Genome Sequencing Center for Infectious Disease"/>
            <person name="Wu L."/>
            <person name="Ma J."/>
        </authorList>
    </citation>
    <scope>NUCLEOTIDE SEQUENCE [LARGE SCALE GENOMIC DNA]</scope>
    <source>
        <strain evidence="9">JCM 16953</strain>
    </source>
</reference>
<evidence type="ECO:0000256" key="5">
    <source>
        <dbReference type="ARBA" id="ARBA00023002"/>
    </source>
</evidence>
<comment type="caution">
    <text evidence="8">The sequence shown here is derived from an EMBL/GenBank/DDBJ whole genome shotgun (WGS) entry which is preliminary data.</text>
</comment>
<keyword evidence="5" id="KW-0560">Oxidoreductase</keyword>
<dbReference type="Gene3D" id="1.20.140.10">
    <property type="entry name" value="Butyryl-CoA Dehydrogenase, subunit A, domain 3"/>
    <property type="match status" value="1"/>
</dbReference>
<gene>
    <name evidence="8" type="ORF">GCM10022242_41900</name>
</gene>
<accession>A0ABP7J922</accession>
<dbReference type="Proteomes" id="UP001501821">
    <property type="component" value="Unassembled WGS sequence"/>
</dbReference>
<dbReference type="Pfam" id="PF00441">
    <property type="entry name" value="Acyl-CoA_dh_1"/>
    <property type="match status" value="1"/>
</dbReference>